<dbReference type="Proteomes" id="UP000008370">
    <property type="component" value="Unassembled WGS sequence"/>
</dbReference>
<feature type="compositionally biased region" description="Basic and acidic residues" evidence="1">
    <location>
        <begin position="238"/>
        <end position="251"/>
    </location>
</feature>
<feature type="region of interest" description="Disordered" evidence="1">
    <location>
        <begin position="229"/>
        <end position="286"/>
    </location>
</feature>
<feature type="compositionally biased region" description="Basic and acidic residues" evidence="1">
    <location>
        <begin position="377"/>
        <end position="394"/>
    </location>
</feature>
<feature type="region of interest" description="Disordered" evidence="1">
    <location>
        <begin position="359"/>
        <end position="535"/>
    </location>
</feature>
<reference evidence="2 3" key="1">
    <citation type="journal article" date="2012" name="BMC Genomics">
        <title>Comparative genomics of the white-rot fungi, Phanerochaete carnosa and P. chrysosporium, to elucidate the genetic basis of the distinct wood types they colonize.</title>
        <authorList>
            <person name="Suzuki H."/>
            <person name="MacDonald J."/>
            <person name="Syed K."/>
            <person name="Salamov A."/>
            <person name="Hori C."/>
            <person name="Aerts A."/>
            <person name="Henrissat B."/>
            <person name="Wiebenga A."/>
            <person name="vanKuyk P.A."/>
            <person name="Barry K."/>
            <person name="Lindquist E."/>
            <person name="LaButti K."/>
            <person name="Lapidus A."/>
            <person name="Lucas S."/>
            <person name="Coutinho P."/>
            <person name="Gong Y."/>
            <person name="Samejima M."/>
            <person name="Mahadevan R."/>
            <person name="Abou-Zaid M."/>
            <person name="de Vries R.P."/>
            <person name="Igarashi K."/>
            <person name="Yadav J.S."/>
            <person name="Grigoriev I.V."/>
            <person name="Master E.R."/>
        </authorList>
    </citation>
    <scope>NUCLEOTIDE SEQUENCE [LARGE SCALE GENOMIC DNA]</scope>
    <source>
        <strain evidence="2 3">HHB-10118-sp</strain>
    </source>
</reference>
<dbReference type="EMBL" id="JH930476">
    <property type="protein sequence ID" value="EKM52132.1"/>
    <property type="molecule type" value="Genomic_DNA"/>
</dbReference>
<keyword evidence="3" id="KW-1185">Reference proteome</keyword>
<name>K5WP67_PHACS</name>
<proteinExistence type="predicted"/>
<feature type="compositionally biased region" description="Polar residues" evidence="1">
    <location>
        <begin position="503"/>
        <end position="512"/>
    </location>
</feature>
<dbReference type="HOGENOM" id="CLU_480667_0_0_1"/>
<feature type="compositionally biased region" description="Polar residues" evidence="1">
    <location>
        <begin position="253"/>
        <end position="262"/>
    </location>
</feature>
<gene>
    <name evidence="2" type="ORF">PHACADRAFT_187466</name>
</gene>
<protein>
    <submittedName>
        <fullName evidence="2">Uncharacterized protein</fullName>
    </submittedName>
</protein>
<dbReference type="AlphaFoldDB" id="K5WP67"/>
<sequence length="595" mass="63879">MSWDILLLILDNGRRVQWDLEHEGFTFDSENDIGPADYEDILCHLPIDSNDSAMRDHVKIFVAISVRWLRSSSLSEMSAAKVTAVLQRMISAANFISAHDRRRAHWSYRGEYDGSWIEAVENQVKDPSPYDNLFLQLLHAFERSYRRHVLTGRDRSIRRHLHIAHCNLHARADCKIAGCSWRQHSCGGDEDNFFLGCPLLDKQADTPGEPSSGGHSVPETFATTDVLVTDIPPASPSDFDRHPTPPEDAHQSAELSVSADSITRTDDGTQEDPSERNKPASIAGHPLHPSILQASSLSSAAAGLSVGEYERAASGRSSAGLRAYDEHGVSEENVADQAASSPAHVPGFHPYVVTPSNVTLESTPSAKAQPGVSGLKPDAKPVAHREPPDSDIGAKRTSRSEAQVEAEDHAPQSLAVAIPSFAEEAAGGRSSESYLPETTGETDDNSGAVKDRGKGPSLDEPAAHELVNSDSPNPAGMRPSQSSSSSSRRDDSLDPTGLLRQDSAGTNASAARNSDGMLEVLQNSPSDDLAIARNGRSDEDRVAELRRLNSPVLSGAAVLFRDDSGVDGQAVEEFELALQQGATSEDTGDQGGVEV</sequence>
<dbReference type="GeneID" id="18910431"/>
<evidence type="ECO:0000313" key="3">
    <source>
        <dbReference type="Proteomes" id="UP000008370"/>
    </source>
</evidence>
<dbReference type="KEGG" id="pco:PHACADRAFT_187466"/>
<organism evidence="2 3">
    <name type="scientific">Phanerochaete carnosa (strain HHB-10118-sp)</name>
    <name type="common">White-rot fungus</name>
    <name type="synonym">Peniophora carnosa</name>
    <dbReference type="NCBI Taxonomy" id="650164"/>
    <lineage>
        <taxon>Eukaryota</taxon>
        <taxon>Fungi</taxon>
        <taxon>Dikarya</taxon>
        <taxon>Basidiomycota</taxon>
        <taxon>Agaricomycotina</taxon>
        <taxon>Agaricomycetes</taxon>
        <taxon>Polyporales</taxon>
        <taxon>Phanerochaetaceae</taxon>
        <taxon>Phanerochaete</taxon>
    </lineage>
</organism>
<evidence type="ECO:0000313" key="2">
    <source>
        <dbReference type="EMBL" id="EKM52132.1"/>
    </source>
</evidence>
<evidence type="ECO:0000256" key="1">
    <source>
        <dbReference type="SAM" id="MobiDB-lite"/>
    </source>
</evidence>
<dbReference type="RefSeq" id="XP_007399912.1">
    <property type="nucleotide sequence ID" value="XM_007399850.1"/>
</dbReference>
<dbReference type="InParanoid" id="K5WP67"/>
<accession>K5WP67</accession>
<feature type="compositionally biased region" description="Basic and acidic residues" evidence="1">
    <location>
        <begin position="263"/>
        <end position="278"/>
    </location>
</feature>